<organism evidence="1 2">
    <name type="scientific">Clostridium putrefaciens</name>
    <dbReference type="NCBI Taxonomy" id="99675"/>
    <lineage>
        <taxon>Bacteria</taxon>
        <taxon>Bacillati</taxon>
        <taxon>Bacillota</taxon>
        <taxon>Clostridia</taxon>
        <taxon>Eubacteriales</taxon>
        <taxon>Clostridiaceae</taxon>
        <taxon>Clostridium</taxon>
    </lineage>
</organism>
<protein>
    <submittedName>
        <fullName evidence="1">Uncharacterized protein</fullName>
    </submittedName>
</protein>
<evidence type="ECO:0000313" key="2">
    <source>
        <dbReference type="Proteomes" id="UP000254664"/>
    </source>
</evidence>
<keyword evidence="2" id="KW-1185">Reference proteome</keyword>
<evidence type="ECO:0000313" key="1">
    <source>
        <dbReference type="EMBL" id="SUY46004.1"/>
    </source>
</evidence>
<accession>A0A381J7B3</accession>
<name>A0A381J7B3_9CLOT</name>
<sequence>MLLPVDKLPSVRELSRIFTTNTLSKSYTGLKKVLIDAHYTGLKEDDINNIINELYDELINNKNNNITKGDII</sequence>
<dbReference type="EMBL" id="UFWZ01000001">
    <property type="protein sequence ID" value="SUY46004.1"/>
    <property type="molecule type" value="Genomic_DNA"/>
</dbReference>
<dbReference type="AlphaFoldDB" id="A0A381J7B3"/>
<proteinExistence type="predicted"/>
<dbReference type="Proteomes" id="UP000254664">
    <property type="component" value="Unassembled WGS sequence"/>
</dbReference>
<gene>
    <name evidence="1" type="ORF">NCTC9836_00549</name>
</gene>
<reference evidence="1 2" key="1">
    <citation type="submission" date="2018-06" db="EMBL/GenBank/DDBJ databases">
        <authorList>
            <consortium name="Pathogen Informatics"/>
            <person name="Doyle S."/>
        </authorList>
    </citation>
    <scope>NUCLEOTIDE SEQUENCE [LARGE SCALE GENOMIC DNA]</scope>
    <source>
        <strain evidence="1 2">NCTC9836</strain>
    </source>
</reference>